<dbReference type="EMBL" id="CP107246">
    <property type="protein sequence ID" value="WIM06140.1"/>
    <property type="molecule type" value="Genomic_DNA"/>
</dbReference>
<dbReference type="Proteomes" id="UP001234916">
    <property type="component" value="Chromosome"/>
</dbReference>
<comment type="similarity">
    <text evidence="1 2">Belongs to the phD/YefM antitoxin family.</text>
</comment>
<evidence type="ECO:0000256" key="1">
    <source>
        <dbReference type="ARBA" id="ARBA00009981"/>
    </source>
</evidence>
<proteinExistence type="inferred from homology"/>
<dbReference type="AlphaFoldDB" id="A0AA49FM47"/>
<dbReference type="NCBIfam" id="TIGR01552">
    <property type="entry name" value="phd_fam"/>
    <property type="match status" value="1"/>
</dbReference>
<sequence>MEILQIREAKASFSALVAAAEKGRPTLVSRHGQPCAMIVSVADGARLYPLEMPNLASYLLALPEPLETERDTTPLRGIDFA</sequence>
<organism evidence="3">
    <name type="scientific">Candidatus Nitricoxidivorans perseverans</name>
    <dbReference type="NCBI Taxonomy" id="2975601"/>
    <lineage>
        <taxon>Bacteria</taxon>
        <taxon>Pseudomonadati</taxon>
        <taxon>Pseudomonadota</taxon>
        <taxon>Betaproteobacteria</taxon>
        <taxon>Nitrosomonadales</taxon>
        <taxon>Sterolibacteriaceae</taxon>
        <taxon>Candidatus Nitricoxidivorans</taxon>
    </lineage>
</organism>
<protein>
    <recommendedName>
        <fullName evidence="2">Antitoxin</fullName>
    </recommendedName>
</protein>
<dbReference type="KEGG" id="npv:OHM77_02270"/>
<reference evidence="3" key="1">
    <citation type="journal article" date="2023" name="Nat. Microbiol.">
        <title>Enrichment and characterization of a nitric oxide-reducing microbial community in a continuous bioreactor.</title>
        <authorList>
            <person name="Garrido-Amador P."/>
            <person name="Stortenbeker N."/>
            <person name="Wessels H.J.C.T."/>
            <person name="Speth D.R."/>
            <person name="Garcia-Heredia I."/>
            <person name="Kartal B."/>
        </authorList>
    </citation>
    <scope>NUCLEOTIDE SEQUENCE</scope>
    <source>
        <strain evidence="3">MAG1</strain>
    </source>
</reference>
<evidence type="ECO:0000256" key="2">
    <source>
        <dbReference type="RuleBase" id="RU362080"/>
    </source>
</evidence>
<dbReference type="InterPro" id="IPR006442">
    <property type="entry name" value="Antitoxin_Phd/YefM"/>
</dbReference>
<dbReference type="InterPro" id="IPR036165">
    <property type="entry name" value="YefM-like_sf"/>
</dbReference>
<name>A0AA49FM47_9PROT</name>
<dbReference type="Gene3D" id="3.40.1620.10">
    <property type="entry name" value="YefM-like domain"/>
    <property type="match status" value="1"/>
</dbReference>
<accession>A0AA49FM47</accession>
<dbReference type="Pfam" id="PF02604">
    <property type="entry name" value="PhdYeFM_antitox"/>
    <property type="match status" value="1"/>
</dbReference>
<gene>
    <name evidence="3" type="ORF">OHM77_02270</name>
</gene>
<evidence type="ECO:0000313" key="3">
    <source>
        <dbReference type="EMBL" id="WIM06140.1"/>
    </source>
</evidence>
<comment type="function">
    <text evidence="2">Antitoxin component of a type II toxin-antitoxin (TA) system.</text>
</comment>
<dbReference type="SUPFAM" id="SSF143120">
    <property type="entry name" value="YefM-like"/>
    <property type="match status" value="1"/>
</dbReference>